<proteinExistence type="predicted"/>
<gene>
    <name evidence="2" type="ORF">ZNDK_0867</name>
</gene>
<evidence type="ECO:0000256" key="1">
    <source>
        <dbReference type="SAM" id="SignalP"/>
    </source>
</evidence>
<reference evidence="2 3" key="1">
    <citation type="journal article" date="2020" name="ISME J.">
        <title>Parallel Reductive Genome Evolution in Desulfovibrio Ectosymbionts Independently Acquired by Trichonympha Protists in the Termite Gut.</title>
        <authorList>
            <person name="Takeuchi M."/>
            <person name="Kuwahara H."/>
            <person name="Murakami T."/>
            <person name="Takahashi K."/>
            <person name="Kajitani R."/>
            <person name="Toyoda A."/>
            <person name="Itoh T."/>
            <person name="Ohkuma M."/>
            <person name="Hongoh Y."/>
        </authorList>
    </citation>
    <scope>NUCLEOTIDE SEQUENCE [LARGE SCALE GENOMIC DNA]</scope>
    <source>
        <strain evidence="2">ZnDsv-02</strain>
    </source>
</reference>
<dbReference type="Proteomes" id="UP000505077">
    <property type="component" value="Unassembled WGS sequence"/>
</dbReference>
<sequence>MKNAHPLFAIFLTTLLLAACGPSNNVRLIFPPPPDTAVLPAPHAPRVSVVAFTDKRVDRSSLGARRDNTAFLSDTDPAQWISRAFADEMARSGMQISYAATVNEARKGNPDFLVTGEMDEAFLREVSATELSATLRVSYAVANRQARIMHDSINAGQTRTGLPSSGATENLMLDTLKDLIKPMARKTVYAIENKKQQ</sequence>
<feature type="signal peptide" evidence="1">
    <location>
        <begin position="1"/>
        <end position="18"/>
    </location>
</feature>
<evidence type="ECO:0000313" key="3">
    <source>
        <dbReference type="Proteomes" id="UP000505077"/>
    </source>
</evidence>
<feature type="chain" id="PRO_5026661013" description="Lipoprotein" evidence="1">
    <location>
        <begin position="19"/>
        <end position="197"/>
    </location>
</feature>
<organism evidence="2 3">
    <name type="scientific">Candidatus Desulfovibrio kirbyi</name>
    <dbReference type="NCBI Taxonomy" id="2696086"/>
    <lineage>
        <taxon>Bacteria</taxon>
        <taxon>Pseudomonadati</taxon>
        <taxon>Thermodesulfobacteriota</taxon>
        <taxon>Desulfovibrionia</taxon>
        <taxon>Desulfovibrionales</taxon>
        <taxon>Desulfovibrionaceae</taxon>
        <taxon>Desulfovibrio</taxon>
    </lineage>
</organism>
<keyword evidence="1" id="KW-0732">Signal</keyword>
<protein>
    <recommendedName>
        <fullName evidence="4">Lipoprotein</fullName>
    </recommendedName>
</protein>
<evidence type="ECO:0008006" key="4">
    <source>
        <dbReference type="Google" id="ProtNLM"/>
    </source>
</evidence>
<dbReference type="EMBL" id="BLLL01000009">
    <property type="protein sequence ID" value="GFH63096.1"/>
    <property type="molecule type" value="Genomic_DNA"/>
</dbReference>
<dbReference type="PROSITE" id="PS51257">
    <property type="entry name" value="PROKAR_LIPOPROTEIN"/>
    <property type="match status" value="1"/>
</dbReference>
<dbReference type="AlphaFoldDB" id="A0A6L2R6C1"/>
<evidence type="ECO:0000313" key="2">
    <source>
        <dbReference type="EMBL" id="GFH63096.1"/>
    </source>
</evidence>
<name>A0A6L2R6C1_9BACT</name>
<accession>A0A6L2R6C1</accession>
<comment type="caution">
    <text evidence="2">The sequence shown here is derived from an EMBL/GenBank/DDBJ whole genome shotgun (WGS) entry which is preliminary data.</text>
</comment>